<dbReference type="PANTHER" id="PTHR11895">
    <property type="entry name" value="TRANSAMIDASE"/>
    <property type="match status" value="1"/>
</dbReference>
<name>A0ABT3KLR0_9GAMM</name>
<comment type="caution">
    <text evidence="2">The sequence shown here is derived from an EMBL/GenBank/DDBJ whole genome shotgun (WGS) entry which is preliminary data.</text>
</comment>
<gene>
    <name evidence="2" type="ORF">ONZ52_22350</name>
</gene>
<dbReference type="InterPro" id="IPR023631">
    <property type="entry name" value="Amidase_dom"/>
</dbReference>
<dbReference type="InterPro" id="IPR000120">
    <property type="entry name" value="Amidase"/>
</dbReference>
<keyword evidence="3" id="KW-1185">Reference proteome</keyword>
<dbReference type="Gene3D" id="3.90.1300.10">
    <property type="entry name" value="Amidase signature (AS) domain"/>
    <property type="match status" value="1"/>
</dbReference>
<protein>
    <submittedName>
        <fullName evidence="2">Amidase family protein</fullName>
    </submittedName>
</protein>
<accession>A0ABT3KLR0</accession>
<dbReference type="Proteomes" id="UP001431181">
    <property type="component" value="Unassembled WGS sequence"/>
</dbReference>
<proteinExistence type="predicted"/>
<dbReference type="PANTHER" id="PTHR11895:SF169">
    <property type="entry name" value="GLUTAMYL-TRNA(GLN) AMIDOTRANSFERASE"/>
    <property type="match status" value="1"/>
</dbReference>
<dbReference type="EMBL" id="JAPEUL010000012">
    <property type="protein sequence ID" value="MCW4631498.1"/>
    <property type="molecule type" value="Genomic_DNA"/>
</dbReference>
<dbReference type="InterPro" id="IPR036928">
    <property type="entry name" value="AS_sf"/>
</dbReference>
<dbReference type="SUPFAM" id="SSF75304">
    <property type="entry name" value="Amidase signature (AS) enzymes"/>
    <property type="match status" value="1"/>
</dbReference>
<dbReference type="Pfam" id="PF01425">
    <property type="entry name" value="Amidase"/>
    <property type="match status" value="1"/>
</dbReference>
<evidence type="ECO:0000259" key="1">
    <source>
        <dbReference type="Pfam" id="PF01425"/>
    </source>
</evidence>
<reference evidence="2" key="1">
    <citation type="submission" date="2022-11" db="EMBL/GenBank/DDBJ databases">
        <title>Marinomonas sp. nov., isolated from marine algae.</title>
        <authorList>
            <person name="Choi D.G."/>
            <person name="Kim J.M."/>
            <person name="Lee J.K."/>
            <person name="Baek J.H."/>
            <person name="Jeon C.O."/>
        </authorList>
    </citation>
    <scope>NUCLEOTIDE SEQUENCE</scope>
    <source>
        <strain evidence="2">KJ51-3</strain>
    </source>
</reference>
<sequence length="282" mass="30163">MGIPFAIKDNIDLAGIPTTAGCEIFAYTPKKSSQVVQQLIDAGAIPVGKTNLDQFATGLNGTRSPYGACHNAFNYDYISGGSSSGSAVAVALGLASFSLGTDTAGSGRIPACFNNLVGVKPSIGLLSATGMLPACRSLDCMTIFAYNTDDANIALGAAEGFDERDGYSRQNPFDNQARHYGLRTGPLKVGVIPAHQLKFFGDKSYEKAYLQTLALLKEQGFAFQEIDYAPFDEIAQLLYEGPWVSERYIATQPLIDENPDVIFPVVREIISPGRQTASNIIV</sequence>
<dbReference type="RefSeq" id="WP_265220827.1">
    <property type="nucleotide sequence ID" value="NZ_JAPEUL010000012.1"/>
</dbReference>
<evidence type="ECO:0000313" key="2">
    <source>
        <dbReference type="EMBL" id="MCW4631498.1"/>
    </source>
</evidence>
<evidence type="ECO:0000313" key="3">
    <source>
        <dbReference type="Proteomes" id="UP001431181"/>
    </source>
</evidence>
<organism evidence="2 3">
    <name type="scientific">Marinomonas rhodophyticola</name>
    <dbReference type="NCBI Taxonomy" id="2992803"/>
    <lineage>
        <taxon>Bacteria</taxon>
        <taxon>Pseudomonadati</taxon>
        <taxon>Pseudomonadota</taxon>
        <taxon>Gammaproteobacteria</taxon>
        <taxon>Oceanospirillales</taxon>
        <taxon>Oceanospirillaceae</taxon>
        <taxon>Marinomonas</taxon>
    </lineage>
</organism>
<feature type="domain" description="Amidase" evidence="1">
    <location>
        <begin position="2"/>
        <end position="248"/>
    </location>
</feature>